<dbReference type="EMBL" id="JACHEO010000016">
    <property type="protein sequence ID" value="MBB5348830.1"/>
    <property type="molecule type" value="Genomic_DNA"/>
</dbReference>
<name>A0A840V4L7_9BACT</name>
<evidence type="ECO:0000256" key="1">
    <source>
        <dbReference type="SAM" id="Phobius"/>
    </source>
</evidence>
<gene>
    <name evidence="3" type="ORF">HNQ81_002571</name>
</gene>
<dbReference type="RefSeq" id="WP_183351655.1">
    <property type="nucleotide sequence ID" value="NZ_JACHEO010000016.1"/>
</dbReference>
<dbReference type="AlphaFoldDB" id="A0A840V4L7"/>
<dbReference type="InterPro" id="IPR051918">
    <property type="entry name" value="STPP_CPPED1"/>
</dbReference>
<dbReference type="Gene3D" id="3.60.21.10">
    <property type="match status" value="1"/>
</dbReference>
<keyword evidence="4" id="KW-1185">Reference proteome</keyword>
<dbReference type="InterPro" id="IPR004843">
    <property type="entry name" value="Calcineurin-like_PHP"/>
</dbReference>
<dbReference type="Proteomes" id="UP000539642">
    <property type="component" value="Unassembled WGS sequence"/>
</dbReference>
<dbReference type="PANTHER" id="PTHR43143">
    <property type="entry name" value="METALLOPHOSPHOESTERASE, CALCINEURIN SUPERFAMILY"/>
    <property type="match status" value="1"/>
</dbReference>
<keyword evidence="1" id="KW-0812">Transmembrane</keyword>
<evidence type="ECO:0000313" key="4">
    <source>
        <dbReference type="Proteomes" id="UP000539642"/>
    </source>
</evidence>
<sequence>MRPVIKALRTDWCRAASDSGGRPGTSLPSRRSVAPLIVTVLLALIVLCGCGAGHPPAGTGAPAHLVVLGDPHLPGNNPAAKRTVLAQINSWRDVALVVAVGDLTERYGTEREYAAAATYFRNLRHPLAPIVGNHDYYFKTPYPLAARGYVRAPFVFQQAKLAKFRQTFGLGQHYYKLEIGGYLLLFLSTDHDRVGTGIGEAQLAWLRIQLLRHRNQPTIIFAHPPLPGTQTRFRHYVNRPGAVVQPAAWMHMLLITNPQIFLWVSGHTHTPPTEASYASFINIYADRIVNIHNNSMKGDTIWTNSLYLYPNRVQVRTFNHRENRWQAEFDRTILVPPPR</sequence>
<dbReference type="GO" id="GO:0016787">
    <property type="term" value="F:hydrolase activity"/>
    <property type="evidence" value="ECO:0007669"/>
    <property type="project" value="InterPro"/>
</dbReference>
<feature type="transmembrane region" description="Helical" evidence="1">
    <location>
        <begin position="33"/>
        <end position="54"/>
    </location>
</feature>
<proteinExistence type="predicted"/>
<reference evidence="3 4" key="1">
    <citation type="submission" date="2020-08" db="EMBL/GenBank/DDBJ databases">
        <title>Genomic Encyclopedia of Type Strains, Phase IV (KMG-IV): sequencing the most valuable type-strain genomes for metagenomic binning, comparative biology and taxonomic classification.</title>
        <authorList>
            <person name="Goeker M."/>
        </authorList>
    </citation>
    <scope>NUCLEOTIDE SEQUENCE [LARGE SCALE GENOMIC DNA]</scope>
    <source>
        <strain evidence="3 4">DSM 28570</strain>
    </source>
</reference>
<feature type="domain" description="Calcineurin-like phosphoesterase" evidence="2">
    <location>
        <begin position="65"/>
        <end position="271"/>
    </location>
</feature>
<accession>A0A840V4L7</accession>
<organism evidence="3 4">
    <name type="scientific">Desulfoprunum benzoelyticum</name>
    <dbReference type="NCBI Taxonomy" id="1506996"/>
    <lineage>
        <taxon>Bacteria</taxon>
        <taxon>Pseudomonadati</taxon>
        <taxon>Thermodesulfobacteriota</taxon>
        <taxon>Desulfobulbia</taxon>
        <taxon>Desulfobulbales</taxon>
        <taxon>Desulfobulbaceae</taxon>
        <taxon>Desulfoprunum</taxon>
    </lineage>
</organism>
<evidence type="ECO:0000313" key="3">
    <source>
        <dbReference type="EMBL" id="MBB5348830.1"/>
    </source>
</evidence>
<dbReference type="SUPFAM" id="SSF56300">
    <property type="entry name" value="Metallo-dependent phosphatases"/>
    <property type="match status" value="1"/>
</dbReference>
<evidence type="ECO:0000259" key="2">
    <source>
        <dbReference type="Pfam" id="PF00149"/>
    </source>
</evidence>
<dbReference type="PANTHER" id="PTHR43143:SF1">
    <property type="entry name" value="SERINE_THREONINE-PROTEIN PHOSPHATASE CPPED1"/>
    <property type="match status" value="1"/>
</dbReference>
<dbReference type="InterPro" id="IPR029052">
    <property type="entry name" value="Metallo-depent_PP-like"/>
</dbReference>
<keyword evidence="1" id="KW-1133">Transmembrane helix</keyword>
<protein>
    <recommendedName>
        <fullName evidence="2">Calcineurin-like phosphoesterase domain-containing protein</fullName>
    </recommendedName>
</protein>
<comment type="caution">
    <text evidence="3">The sequence shown here is derived from an EMBL/GenBank/DDBJ whole genome shotgun (WGS) entry which is preliminary data.</text>
</comment>
<dbReference type="Pfam" id="PF00149">
    <property type="entry name" value="Metallophos"/>
    <property type="match status" value="1"/>
</dbReference>
<keyword evidence="1" id="KW-0472">Membrane</keyword>